<organism evidence="2 3">
    <name type="scientific">Leishmania martiniquensis</name>
    <dbReference type="NCBI Taxonomy" id="1580590"/>
    <lineage>
        <taxon>Eukaryota</taxon>
        <taxon>Discoba</taxon>
        <taxon>Euglenozoa</taxon>
        <taxon>Kinetoplastea</taxon>
        <taxon>Metakinetoplastina</taxon>
        <taxon>Trypanosomatida</taxon>
        <taxon>Trypanosomatidae</taxon>
        <taxon>Leishmaniinae</taxon>
        <taxon>Leishmania</taxon>
    </lineage>
</organism>
<reference evidence="3" key="2">
    <citation type="journal article" date="2021" name="Sci. Data">
        <title>Chromosome-scale genome sequencing, assembly and annotation of six genomes from subfamily Leishmaniinae.</title>
        <authorList>
            <person name="Almutairi H."/>
            <person name="Urbaniak M.D."/>
            <person name="Bates M.D."/>
            <person name="Jariyapan N."/>
            <person name="Kwakye-Nuako G."/>
            <person name="Thomaz Soccol V."/>
            <person name="Al-Salem W.S."/>
            <person name="Dillon R.J."/>
            <person name="Bates P.A."/>
            <person name="Gatherer D."/>
        </authorList>
    </citation>
    <scope>NUCLEOTIDE SEQUENCE [LARGE SCALE GENOMIC DNA]</scope>
</reference>
<evidence type="ECO:0000313" key="2">
    <source>
        <dbReference type="EMBL" id="KAG5479066.1"/>
    </source>
</evidence>
<dbReference type="OrthoDB" id="266897at2759"/>
<dbReference type="EMBL" id="JAFEUZ010000022">
    <property type="protein sequence ID" value="KAG5479066.1"/>
    <property type="molecule type" value="Genomic_DNA"/>
</dbReference>
<dbReference type="AlphaFoldDB" id="A0A836HJH0"/>
<feature type="region of interest" description="Disordered" evidence="1">
    <location>
        <begin position="1"/>
        <end position="45"/>
    </location>
</feature>
<feature type="region of interest" description="Disordered" evidence="1">
    <location>
        <begin position="619"/>
        <end position="643"/>
    </location>
</feature>
<feature type="compositionally biased region" description="Polar residues" evidence="1">
    <location>
        <begin position="550"/>
        <end position="565"/>
    </location>
</feature>
<dbReference type="PANTHER" id="PTHR19851:SF7">
    <property type="entry name" value="F-BOX DOMAIN-CONTAINING PROTEIN"/>
    <property type="match status" value="1"/>
</dbReference>
<feature type="compositionally biased region" description="Low complexity" evidence="1">
    <location>
        <begin position="533"/>
        <end position="543"/>
    </location>
</feature>
<dbReference type="RefSeq" id="XP_067178785.1">
    <property type="nucleotide sequence ID" value="XM_067320473.1"/>
</dbReference>
<feature type="region of interest" description="Disordered" evidence="1">
    <location>
        <begin position="62"/>
        <end position="123"/>
    </location>
</feature>
<evidence type="ECO:0000313" key="3">
    <source>
        <dbReference type="Proteomes" id="UP000673552"/>
    </source>
</evidence>
<protein>
    <recommendedName>
        <fullName evidence="4">Glucoamylase-like protein</fullName>
    </recommendedName>
</protein>
<feature type="region of interest" description="Disordered" evidence="1">
    <location>
        <begin position="528"/>
        <end position="566"/>
    </location>
</feature>
<accession>A0A836HJH0</accession>
<reference evidence="3" key="1">
    <citation type="journal article" date="2021" name="Microbiol. Resour. Announc.">
        <title>LGAAP: Leishmaniinae Genome Assembly and Annotation Pipeline.</title>
        <authorList>
            <person name="Almutairi H."/>
            <person name="Urbaniak M.D."/>
            <person name="Bates M.D."/>
            <person name="Jariyapan N."/>
            <person name="Kwakye-Nuako G."/>
            <person name="Thomaz-Soccol V."/>
            <person name="Al-Salem W.S."/>
            <person name="Dillon R.J."/>
            <person name="Bates P.A."/>
            <person name="Gatherer D."/>
        </authorList>
    </citation>
    <scope>NUCLEOTIDE SEQUENCE [LARGE SCALE GENOMIC DNA]</scope>
</reference>
<evidence type="ECO:0000256" key="1">
    <source>
        <dbReference type="SAM" id="MobiDB-lite"/>
    </source>
</evidence>
<dbReference type="Proteomes" id="UP000673552">
    <property type="component" value="Unassembled WGS sequence"/>
</dbReference>
<feature type="region of interest" description="Disordered" evidence="1">
    <location>
        <begin position="722"/>
        <end position="753"/>
    </location>
</feature>
<keyword evidence="3" id="KW-1185">Reference proteome</keyword>
<feature type="compositionally biased region" description="Polar residues" evidence="1">
    <location>
        <begin position="112"/>
        <end position="121"/>
    </location>
</feature>
<comment type="caution">
    <text evidence="2">The sequence shown here is derived from an EMBL/GenBank/DDBJ whole genome shotgun (WGS) entry which is preliminary data.</text>
</comment>
<gene>
    <name evidence="2" type="ORF">LSCM1_02910</name>
</gene>
<feature type="compositionally biased region" description="Low complexity" evidence="1">
    <location>
        <begin position="165"/>
        <end position="177"/>
    </location>
</feature>
<feature type="region of interest" description="Disordered" evidence="1">
    <location>
        <begin position="165"/>
        <end position="189"/>
    </location>
</feature>
<sequence>MRRSSPHPPSSTEAAPSLRSYARLSGDAAGEDASNGRGPLGRWADALLNNTSHDVAPATQMPEMASQHARSPLSHVRSQAATKITGRASAQLRQQQNAPDTAFPHHLHSSNRGKASGTSAASPRAIAVAVHPQFSRVSQRALGAAAPAPPSVSAATASVASHASANSTASTTATQASDQPLDEGLPAPLPPPVMDVHTASTGGSVAFAMLRSVSDTPQPTPNTAVRRATRAGAPTHIIPQQLQAPLRSGRVEGNSSCSCRAGSVSGSPLASVETPHNLPGTYASSPFFQRALDGAPTSESSLGAPRAAAAAVSAVAEDDQESSMLQLQDVTPITNAGDSQQESQLLSHPRTTAQSLGGIGQYSYSDGTADHDAGAMPSVLSPMVTNAPSRALPLVGDYSAAAAGNALPWGTLPHTHPPPCPASRVLSGQQVMLSPCVCNISQGALAKLPSQSASLSDMAQLSGTPGGLSTSQSVTMCSTGPQRNRGLVSVAADKCRSMSSAGHSTSPESSCTHVSGICTSLPPLPSQTHISLRDQSSSSLLTSGGNGRSCRTTTTAGSSPCTSAHMSHPQCRVGGVGGYGTHSGRLPSSSSNPTVTPLSIWTSGRVAASAATTAAMTAGQGRTSALPTASTAPGAAGGGSSFSTLTSGPPGLALEKQLLYARKGDLAQILVELASCNPEASRFIHSKALFFAFRRGYGGEAVDAREARPAASLVTRSATAGADKNAWQQARHRGSGASGIPKAVGVPNGDRPRQESCVLKHAAADSIMLSGAAAVHDHNIARCIFPVEVADDEDCDCADSPAGARRSHPAGVKGAATATVPEDLHCPEGRAFSTELHPCLRWYGACRNATSCAYASVPRNVCLNWIRGSCMARTECSGVHRLPSPCPPEVRRIYELNHGLVRRETPVTASAPRVSVGHALPIPPPFPVSSGEARGPFVGGSAATASPASSNADAAATERAGYCAGAGEALAVCPAVTEEPDEASAAVRTPTNQSICKDTFPGGGSTPHRHSYGRDAEICVSTMAMERGGGADTVAVGVVSSSDSSHMDPAMKAEEPVDHEMLQYTGGILSTDAGAGTAAVIIPPCLCSVSVPMGGLGSGMASSTGSSRCSTAEGGSSCANSVSRYLGPEFDRAATAVPERDDGRPGSAVMGLSAQPLPTNVKSIRSICGCVRDGKETLEVIPARPEGDLAGALADVDDECDLSAPAAGTRTRMQSPRYP</sequence>
<feature type="region of interest" description="Disordered" evidence="1">
    <location>
        <begin position="457"/>
        <end position="482"/>
    </location>
</feature>
<name>A0A836HJH0_9TRYP</name>
<dbReference type="GeneID" id="92512985"/>
<feature type="compositionally biased region" description="Low complexity" evidence="1">
    <location>
        <begin position="619"/>
        <end position="634"/>
    </location>
</feature>
<evidence type="ECO:0008006" key="4">
    <source>
        <dbReference type="Google" id="ProtNLM"/>
    </source>
</evidence>
<dbReference type="PANTHER" id="PTHR19851">
    <property type="entry name" value="OS02G0203500 PROTEIN"/>
    <property type="match status" value="1"/>
</dbReference>
<dbReference type="KEGG" id="lmat:92512985"/>
<proteinExistence type="predicted"/>